<dbReference type="Proteomes" id="UP000675940">
    <property type="component" value="Unassembled WGS sequence"/>
</dbReference>
<protein>
    <submittedName>
        <fullName evidence="2">TraB/GumN family protein</fullName>
    </submittedName>
</protein>
<dbReference type="EMBL" id="JAGISH010000004">
    <property type="protein sequence ID" value="MBP0482725.1"/>
    <property type="molecule type" value="Genomic_DNA"/>
</dbReference>
<feature type="signal peptide" evidence="1">
    <location>
        <begin position="1"/>
        <end position="19"/>
    </location>
</feature>
<gene>
    <name evidence="2" type="ORF">J5474_09505</name>
</gene>
<dbReference type="CDD" id="cd14789">
    <property type="entry name" value="Tiki"/>
    <property type="match status" value="1"/>
</dbReference>
<proteinExistence type="predicted"/>
<accession>A0A940MJ50</accession>
<dbReference type="InterPro" id="IPR002816">
    <property type="entry name" value="TraB/PrgY/GumN_fam"/>
</dbReference>
<feature type="chain" id="PRO_5038072867" evidence="1">
    <location>
        <begin position="20"/>
        <end position="329"/>
    </location>
</feature>
<dbReference type="PANTHER" id="PTHR40590">
    <property type="entry name" value="CYTOPLASMIC PROTEIN-RELATED"/>
    <property type="match status" value="1"/>
</dbReference>
<dbReference type="Pfam" id="PF01963">
    <property type="entry name" value="TraB_PrgY_gumN"/>
    <property type="match status" value="1"/>
</dbReference>
<dbReference type="AlphaFoldDB" id="A0A940MJ50"/>
<dbReference type="PANTHER" id="PTHR40590:SF1">
    <property type="entry name" value="CYTOPLASMIC PROTEIN"/>
    <property type="match status" value="1"/>
</dbReference>
<keyword evidence="1" id="KW-0732">Signal</keyword>
<keyword evidence="3" id="KW-1185">Reference proteome</keyword>
<dbReference type="RefSeq" id="WP_209360664.1">
    <property type="nucleotide sequence ID" value="NZ_JAGISH010000004.1"/>
</dbReference>
<evidence type="ECO:0000313" key="2">
    <source>
        <dbReference type="EMBL" id="MBP0482725.1"/>
    </source>
</evidence>
<name>A0A940MJ50_9RHOB</name>
<evidence type="ECO:0000313" key="3">
    <source>
        <dbReference type="Proteomes" id="UP000675940"/>
    </source>
</evidence>
<reference evidence="2" key="1">
    <citation type="submission" date="2021-03" db="EMBL/GenBank/DDBJ databases">
        <title>Sagittula salina sp. nov. strain M10.9X isolated from the marine waste.</title>
        <authorList>
            <person name="Satari L."/>
            <person name="Molina-Menor E."/>
            <person name="Vidal-Verdu A."/>
            <person name="Pascual J."/>
            <person name="Pereto J."/>
            <person name="Porcar M."/>
        </authorList>
    </citation>
    <scope>NUCLEOTIDE SEQUENCE</scope>
    <source>
        <strain evidence="2">M10.9X</strain>
    </source>
</reference>
<comment type="caution">
    <text evidence="2">The sequence shown here is derived from an EMBL/GenBank/DDBJ whole genome shotgun (WGS) entry which is preliminary data.</text>
</comment>
<evidence type="ECO:0000256" key="1">
    <source>
        <dbReference type="SAM" id="SignalP"/>
    </source>
</evidence>
<organism evidence="2 3">
    <name type="scientific">Sagittula salina</name>
    <dbReference type="NCBI Taxonomy" id="2820268"/>
    <lineage>
        <taxon>Bacteria</taxon>
        <taxon>Pseudomonadati</taxon>
        <taxon>Pseudomonadota</taxon>
        <taxon>Alphaproteobacteria</taxon>
        <taxon>Rhodobacterales</taxon>
        <taxon>Roseobacteraceae</taxon>
        <taxon>Sagittula</taxon>
    </lineage>
</organism>
<sequence length="329" mass="35944">MIRLTALLLFLTITTQAHADCRGQDLTQNLAPDLRDSLDARLIETPYAQGNHWIATKDGATLHLIGTMHLTDPRLDGPTARLSPLLDDAALLLLEMTAADKATMETSVLSDPTLFMLKGASLPDLLPEDEWQALAAAMEARGVPAFVGARMQPWYLSMLLSVPACMKQLLEQQDGLDFRLEDAAEARGLQTRSLEPWDTFFGLFADIPLQTQLAMIRAALTAPEVNEDLFTTMLDSYFDERSAEGQIALELLGPSLTPLTEEENAAVTAFMNDSLLARRNAAWMPVLKKALANTESPVIAAFGAAHLPGKDGILNLLEEQGFTLTRAPF</sequence>
<dbReference type="InterPro" id="IPR047111">
    <property type="entry name" value="YbaP-like"/>
</dbReference>